<reference evidence="1 2" key="1">
    <citation type="submission" date="2019-07" db="EMBL/GenBank/DDBJ databases">
        <title>WGS assembly of Gossypium tomentosum.</title>
        <authorList>
            <person name="Chen Z.J."/>
            <person name="Sreedasyam A."/>
            <person name="Ando A."/>
            <person name="Song Q."/>
            <person name="De L."/>
            <person name="Hulse-Kemp A."/>
            <person name="Ding M."/>
            <person name="Ye W."/>
            <person name="Kirkbride R."/>
            <person name="Jenkins J."/>
            <person name="Plott C."/>
            <person name="Lovell J."/>
            <person name="Lin Y.-M."/>
            <person name="Vaughn R."/>
            <person name="Liu B."/>
            <person name="Li W."/>
            <person name="Simpson S."/>
            <person name="Scheffler B."/>
            <person name="Saski C."/>
            <person name="Grover C."/>
            <person name="Hu G."/>
            <person name="Conover J."/>
            <person name="Carlson J."/>
            <person name="Shu S."/>
            <person name="Boston L."/>
            <person name="Williams M."/>
            <person name="Peterson D."/>
            <person name="Mcgee K."/>
            <person name="Jones D."/>
            <person name="Wendel J."/>
            <person name="Stelly D."/>
            <person name="Grimwood J."/>
            <person name="Schmutz J."/>
        </authorList>
    </citation>
    <scope>NUCLEOTIDE SEQUENCE [LARGE SCALE GENOMIC DNA]</scope>
    <source>
        <strain evidence="1">7179.01</strain>
    </source>
</reference>
<proteinExistence type="predicted"/>
<accession>A0A5D2LIU6</accession>
<keyword evidence="2" id="KW-1185">Reference proteome</keyword>
<dbReference type="Proteomes" id="UP000322667">
    <property type="component" value="Chromosome D03"/>
</dbReference>
<dbReference type="AlphaFoldDB" id="A0A5D2LIU6"/>
<dbReference type="EMBL" id="CM017625">
    <property type="protein sequence ID" value="TYH78970.1"/>
    <property type="molecule type" value="Genomic_DNA"/>
</dbReference>
<sequence length="97" mass="10869">MHSPNSPGPPPNGRLVGCNNITPRFPSAPITPLAVTAIPHRKRRIGIPPILIFFSVFCPSSSPMFPFHRFLLLLLSILRKKEDKDFLVVASYFTENK</sequence>
<evidence type="ECO:0000313" key="2">
    <source>
        <dbReference type="Proteomes" id="UP000322667"/>
    </source>
</evidence>
<name>A0A5D2LIU6_GOSTO</name>
<organism evidence="1 2">
    <name type="scientific">Gossypium tomentosum</name>
    <name type="common">Hawaiian cotton</name>
    <name type="synonym">Gossypium sandvicense</name>
    <dbReference type="NCBI Taxonomy" id="34277"/>
    <lineage>
        <taxon>Eukaryota</taxon>
        <taxon>Viridiplantae</taxon>
        <taxon>Streptophyta</taxon>
        <taxon>Embryophyta</taxon>
        <taxon>Tracheophyta</taxon>
        <taxon>Spermatophyta</taxon>
        <taxon>Magnoliopsida</taxon>
        <taxon>eudicotyledons</taxon>
        <taxon>Gunneridae</taxon>
        <taxon>Pentapetalae</taxon>
        <taxon>rosids</taxon>
        <taxon>malvids</taxon>
        <taxon>Malvales</taxon>
        <taxon>Malvaceae</taxon>
        <taxon>Malvoideae</taxon>
        <taxon>Gossypium</taxon>
    </lineage>
</organism>
<gene>
    <name evidence="1" type="ORF">ES332_D03G028300v1</name>
</gene>
<protein>
    <submittedName>
        <fullName evidence="1">Uncharacterized protein</fullName>
    </submittedName>
</protein>
<evidence type="ECO:0000313" key="1">
    <source>
        <dbReference type="EMBL" id="TYH78970.1"/>
    </source>
</evidence>